<comment type="caution">
    <text evidence="6">The sequence shown here is derived from an EMBL/GenBank/DDBJ whole genome shotgun (WGS) entry which is preliminary data.</text>
</comment>
<evidence type="ECO:0000256" key="1">
    <source>
        <dbReference type="ARBA" id="ARBA00004141"/>
    </source>
</evidence>
<evidence type="ECO:0000313" key="6">
    <source>
        <dbReference type="EMBL" id="CAF1312706.1"/>
    </source>
</evidence>
<gene>
    <name evidence="6" type="ORF">CJN711_LOCUS17515</name>
</gene>
<dbReference type="SMART" id="SM00805">
    <property type="entry name" value="AGTRAP"/>
    <property type="match status" value="1"/>
</dbReference>
<dbReference type="Pfam" id="PF06396">
    <property type="entry name" value="AGTRAP"/>
    <property type="match status" value="1"/>
</dbReference>
<reference evidence="6" key="1">
    <citation type="submission" date="2021-02" db="EMBL/GenBank/DDBJ databases">
        <authorList>
            <person name="Nowell W R."/>
        </authorList>
    </citation>
    <scope>NUCLEOTIDE SEQUENCE</scope>
</reference>
<feature type="transmembrane region" description="Helical" evidence="5">
    <location>
        <begin position="7"/>
        <end position="26"/>
    </location>
</feature>
<organism evidence="6 7">
    <name type="scientific">Rotaria magnacalcarata</name>
    <dbReference type="NCBI Taxonomy" id="392030"/>
    <lineage>
        <taxon>Eukaryota</taxon>
        <taxon>Metazoa</taxon>
        <taxon>Spiralia</taxon>
        <taxon>Gnathifera</taxon>
        <taxon>Rotifera</taxon>
        <taxon>Eurotatoria</taxon>
        <taxon>Bdelloidea</taxon>
        <taxon>Philodinida</taxon>
        <taxon>Philodinidae</taxon>
        <taxon>Rotaria</taxon>
    </lineage>
</organism>
<protein>
    <submittedName>
        <fullName evidence="6">Uncharacterized protein</fullName>
    </submittedName>
</protein>
<keyword evidence="2 5" id="KW-0812">Transmembrane</keyword>
<feature type="transmembrane region" description="Helical" evidence="5">
    <location>
        <begin position="93"/>
        <end position="116"/>
    </location>
</feature>
<dbReference type="GO" id="GO:0005886">
    <property type="term" value="C:plasma membrane"/>
    <property type="evidence" value="ECO:0007669"/>
    <property type="project" value="TreeGrafter"/>
</dbReference>
<keyword evidence="3 5" id="KW-1133">Transmembrane helix</keyword>
<comment type="subcellular location">
    <subcellularLocation>
        <location evidence="1">Membrane</location>
        <topology evidence="1">Multi-pass membrane protein</topology>
    </subcellularLocation>
</comment>
<dbReference type="Proteomes" id="UP000663855">
    <property type="component" value="Unassembled WGS sequence"/>
</dbReference>
<accession>A0A815EHW4</accession>
<evidence type="ECO:0000256" key="4">
    <source>
        <dbReference type="ARBA" id="ARBA00023136"/>
    </source>
</evidence>
<evidence type="ECO:0000256" key="5">
    <source>
        <dbReference type="SAM" id="Phobius"/>
    </source>
</evidence>
<dbReference type="GO" id="GO:0038166">
    <property type="term" value="P:angiotensin-activated signaling pathway"/>
    <property type="evidence" value="ECO:0007669"/>
    <property type="project" value="InterPro"/>
</dbReference>
<keyword evidence="4 5" id="KW-0472">Membrane</keyword>
<dbReference type="PANTHER" id="PTHR16521:SF3">
    <property type="entry name" value="TYPE-1 ANGIOTENSIN II RECEPTOR-ASSOCIATED PROTEIN"/>
    <property type="match status" value="1"/>
</dbReference>
<evidence type="ECO:0000313" key="7">
    <source>
        <dbReference type="Proteomes" id="UP000663855"/>
    </source>
</evidence>
<proteinExistence type="predicted"/>
<feature type="transmembrane region" description="Helical" evidence="5">
    <location>
        <begin position="61"/>
        <end position="81"/>
    </location>
</feature>
<dbReference type="PANTHER" id="PTHR16521">
    <property type="entry name" value="TYPE-1 ANGIOTENSIN II RECEPTOR-ASSOCIATED PROTEIN"/>
    <property type="match status" value="1"/>
</dbReference>
<dbReference type="EMBL" id="CAJNOV010008149">
    <property type="protein sequence ID" value="CAF1312706.1"/>
    <property type="molecule type" value="Genomic_DNA"/>
</dbReference>
<dbReference type="InterPro" id="IPR009436">
    <property type="entry name" value="AGTRAP"/>
</dbReference>
<sequence>MAMDRDTLLRISVSIHFVCISMVLMAEWLPKSYLFNQITILALGLWAIVHRGSVIQVELLILIKFFSIILDSIAIGMYFQIGNQSHSAGFHHAYFVISAFFAIGYLILKPVMILLLNKVREDRLNNAAFGMWTPASGYTPVDGH</sequence>
<name>A0A815EHW4_9BILA</name>
<evidence type="ECO:0000256" key="3">
    <source>
        <dbReference type="ARBA" id="ARBA00022989"/>
    </source>
</evidence>
<dbReference type="AlphaFoldDB" id="A0A815EHW4"/>
<evidence type="ECO:0000256" key="2">
    <source>
        <dbReference type="ARBA" id="ARBA00022692"/>
    </source>
</evidence>
<feature type="transmembrane region" description="Helical" evidence="5">
    <location>
        <begin position="32"/>
        <end position="49"/>
    </location>
</feature>